<keyword evidence="2 6" id="KW-0812">Transmembrane</keyword>
<dbReference type="EMBL" id="JAUSUI010000009">
    <property type="protein sequence ID" value="MDQ0304714.1"/>
    <property type="molecule type" value="Genomic_DNA"/>
</dbReference>
<dbReference type="Pfam" id="PF04932">
    <property type="entry name" value="Wzy_C"/>
    <property type="match status" value="1"/>
</dbReference>
<evidence type="ECO:0000259" key="7">
    <source>
        <dbReference type="Pfam" id="PF04932"/>
    </source>
</evidence>
<feature type="transmembrane region" description="Helical" evidence="6">
    <location>
        <begin position="184"/>
        <end position="205"/>
    </location>
</feature>
<evidence type="ECO:0000313" key="8">
    <source>
        <dbReference type="EMBL" id="MDQ0304714.1"/>
    </source>
</evidence>
<keyword evidence="8" id="KW-0436">Ligase</keyword>
<feature type="compositionally biased region" description="Low complexity" evidence="5">
    <location>
        <begin position="1"/>
        <end position="16"/>
    </location>
</feature>
<accession>A0ABU0BGI8</accession>
<feature type="domain" description="O-antigen ligase-related" evidence="7">
    <location>
        <begin position="283"/>
        <end position="424"/>
    </location>
</feature>
<comment type="subcellular location">
    <subcellularLocation>
        <location evidence="1">Membrane</location>
        <topology evidence="1">Multi-pass membrane protein</topology>
    </subcellularLocation>
</comment>
<feature type="region of interest" description="Disordered" evidence="5">
    <location>
        <begin position="1"/>
        <end position="23"/>
    </location>
</feature>
<feature type="transmembrane region" description="Helical" evidence="6">
    <location>
        <begin position="471"/>
        <end position="490"/>
    </location>
</feature>
<reference evidence="8 9" key="1">
    <citation type="submission" date="2023-07" db="EMBL/GenBank/DDBJ databases">
        <title>Genomic Encyclopedia of Type Strains, Phase IV (KMG-IV): sequencing the most valuable type-strain genomes for metagenomic binning, comparative biology and taxonomic classification.</title>
        <authorList>
            <person name="Goeker M."/>
        </authorList>
    </citation>
    <scope>NUCLEOTIDE SEQUENCE [LARGE SCALE GENOMIC DNA]</scope>
    <source>
        <strain evidence="8 9">DSM 2457</strain>
    </source>
</reference>
<comment type="caution">
    <text evidence="8">The sequence shown here is derived from an EMBL/GenBank/DDBJ whole genome shotgun (WGS) entry which is preliminary data.</text>
</comment>
<dbReference type="Proteomes" id="UP001224682">
    <property type="component" value="Unassembled WGS sequence"/>
</dbReference>
<feature type="transmembrane region" description="Helical" evidence="6">
    <location>
        <begin position="96"/>
        <end position="115"/>
    </location>
</feature>
<name>A0ABU0BGI8_9HYPH</name>
<feature type="transmembrane region" description="Helical" evidence="6">
    <location>
        <begin position="322"/>
        <end position="342"/>
    </location>
</feature>
<dbReference type="RefSeq" id="WP_307022143.1">
    <property type="nucleotide sequence ID" value="NZ_JAUSUI010000009.1"/>
</dbReference>
<dbReference type="PANTHER" id="PTHR37422:SF23">
    <property type="entry name" value="TEICHURONIC ACID BIOSYNTHESIS PROTEIN TUAE"/>
    <property type="match status" value="1"/>
</dbReference>
<evidence type="ECO:0000256" key="1">
    <source>
        <dbReference type="ARBA" id="ARBA00004141"/>
    </source>
</evidence>
<dbReference type="PANTHER" id="PTHR37422">
    <property type="entry name" value="TEICHURONIC ACID BIOSYNTHESIS PROTEIN TUAE"/>
    <property type="match status" value="1"/>
</dbReference>
<feature type="transmembrane region" description="Helical" evidence="6">
    <location>
        <begin position="272"/>
        <end position="292"/>
    </location>
</feature>
<feature type="transmembrane region" description="Helical" evidence="6">
    <location>
        <begin position="448"/>
        <end position="465"/>
    </location>
</feature>
<feature type="transmembrane region" description="Helical" evidence="6">
    <location>
        <begin position="37"/>
        <end position="56"/>
    </location>
</feature>
<dbReference type="InterPro" id="IPR051533">
    <property type="entry name" value="WaaL-like"/>
</dbReference>
<dbReference type="GO" id="GO:0016874">
    <property type="term" value="F:ligase activity"/>
    <property type="evidence" value="ECO:0007669"/>
    <property type="project" value="UniProtKB-KW"/>
</dbReference>
<evidence type="ECO:0000256" key="4">
    <source>
        <dbReference type="ARBA" id="ARBA00023136"/>
    </source>
</evidence>
<organism evidence="8 9">
    <name type="scientific">Ancylobacter polymorphus</name>
    <dbReference type="NCBI Taxonomy" id="223390"/>
    <lineage>
        <taxon>Bacteria</taxon>
        <taxon>Pseudomonadati</taxon>
        <taxon>Pseudomonadota</taxon>
        <taxon>Alphaproteobacteria</taxon>
        <taxon>Hyphomicrobiales</taxon>
        <taxon>Xanthobacteraceae</taxon>
        <taxon>Ancylobacter</taxon>
    </lineage>
</organism>
<proteinExistence type="predicted"/>
<evidence type="ECO:0000313" key="9">
    <source>
        <dbReference type="Proteomes" id="UP001224682"/>
    </source>
</evidence>
<feature type="transmembrane region" description="Helical" evidence="6">
    <location>
        <begin position="416"/>
        <end position="436"/>
    </location>
</feature>
<evidence type="ECO:0000256" key="5">
    <source>
        <dbReference type="SAM" id="MobiDB-lite"/>
    </source>
</evidence>
<keyword evidence="4 6" id="KW-0472">Membrane</keyword>
<sequence length="498" mass="53259">MSPPAASRSAPSMSGPGASGGARGSGFLARRTRAETYNDLVFAGLVLALAWVPFLLGSNRLVAWGANSALFALLLIVFEAGRLVSGARHPVAPRRLWWMLLGGSVLVGWILFQLSPVAPPGWQNPFWQMTADTLQPLPGAGPVAGRISVTPDAGLRGLVVLLTHGIAFYLALQLCRDGRRADLFLRALVVIAVFYALFGLLQHALTPDLLLWFEKKAYGGQLTSSFVNKNSYATYAGIGLIATIGLLIDVYRRAGGRRSLPLAVRATAFVETTLRSALPILAGAALIGVALVLTVSRAGFIAGMGGILTLMLLALASSRRRWLVLVLATPVLAVLFATLALFGDDLGERFALPGARDPRWAVAARTLDAVRDAPLTGFGYGSFDRMFAVYRGAEAFSPWHHWDKAHNTYIELLFELGIPATLLLAALVATLLAVTLANMLRRESPHPISLVALAASVTVLSHAAFDFSLQIQAVALTYWAILGAGLAQSWSRRFDTAE</sequence>
<feature type="transmembrane region" description="Helical" evidence="6">
    <location>
        <begin position="62"/>
        <end position="84"/>
    </location>
</feature>
<feature type="transmembrane region" description="Helical" evidence="6">
    <location>
        <begin position="298"/>
        <end position="315"/>
    </location>
</feature>
<keyword evidence="9" id="KW-1185">Reference proteome</keyword>
<protein>
    <submittedName>
        <fullName evidence="8">O-antigen ligase</fullName>
    </submittedName>
</protein>
<feature type="transmembrane region" description="Helical" evidence="6">
    <location>
        <begin position="153"/>
        <end position="172"/>
    </location>
</feature>
<evidence type="ECO:0000256" key="2">
    <source>
        <dbReference type="ARBA" id="ARBA00022692"/>
    </source>
</evidence>
<keyword evidence="3 6" id="KW-1133">Transmembrane helix</keyword>
<gene>
    <name evidence="8" type="ORF">J2S75_003759</name>
</gene>
<evidence type="ECO:0000256" key="3">
    <source>
        <dbReference type="ARBA" id="ARBA00022989"/>
    </source>
</evidence>
<evidence type="ECO:0000256" key="6">
    <source>
        <dbReference type="SAM" id="Phobius"/>
    </source>
</evidence>
<dbReference type="InterPro" id="IPR007016">
    <property type="entry name" value="O-antigen_ligase-rel_domated"/>
</dbReference>
<feature type="transmembrane region" description="Helical" evidence="6">
    <location>
        <begin position="232"/>
        <end position="251"/>
    </location>
</feature>